<name>A0A9P6ND31_9BASI</name>
<feature type="compositionally biased region" description="Low complexity" evidence="1">
    <location>
        <begin position="566"/>
        <end position="583"/>
    </location>
</feature>
<feature type="region of interest" description="Disordered" evidence="1">
    <location>
        <begin position="1"/>
        <end position="40"/>
    </location>
</feature>
<feature type="compositionally biased region" description="Basic and acidic residues" evidence="1">
    <location>
        <begin position="593"/>
        <end position="607"/>
    </location>
</feature>
<feature type="compositionally biased region" description="Polar residues" evidence="1">
    <location>
        <begin position="1"/>
        <end position="12"/>
    </location>
</feature>
<dbReference type="EMBL" id="MU167362">
    <property type="protein sequence ID" value="KAG0142037.1"/>
    <property type="molecule type" value="Genomic_DNA"/>
</dbReference>
<accession>A0A9P6ND31</accession>
<evidence type="ECO:0000313" key="2">
    <source>
        <dbReference type="EMBL" id="KAG0142037.1"/>
    </source>
</evidence>
<proteinExistence type="predicted"/>
<feature type="compositionally biased region" description="Polar residues" evidence="1">
    <location>
        <begin position="130"/>
        <end position="145"/>
    </location>
</feature>
<feature type="compositionally biased region" description="Polar residues" evidence="1">
    <location>
        <begin position="677"/>
        <end position="698"/>
    </location>
</feature>
<keyword evidence="3" id="KW-1185">Reference proteome</keyword>
<sequence length="725" mass="78552">MTSLQPSVSSQTTEKDTRSTARKRGRKHRSTPFESNLTNTTNSSAYIHHHHHHNNQHHHNNHHHNHHNNQHHHHQSNIHPSSVLPTPTISGHTLSASRWAPSNSSLLPAYRSPSPSGFSSSSSSTLTPTILTKQQSTSSSSIRVPTATSSKFIPAYQQPTLRSNETLSRLKLRDSNLSNSNQTPNHSTLKTLVPNSRSLHQIESLLNRLKQNSPRSLPTTRSQPQIKPQATMDLLTITPVSTPSPEPLTPLVSELLLTARPPTPVISEPESTLETPTPVISGTNSSSLSPICQSFSELEISVGDPTPDPTPSAPTITQIVPEPDSTLQPPSPVVLAPEPPSQTSVPTSTPPILNLPPPQSSPLRLRVDTATASAGAAQSTSSSLINTPGSSLFSSSKFDWASVVDDVESKTCADELPDLTEWAVDCTATVLPSHVVGPLSAEPVSKKPLSGKHPPLRSQRSAEPSSGRRVFSDMQKDSIGALLKDNWRVRPDTFQEFQPLSPNQRRKQARKLKQSTTPTTPTTTTEEIENTRELSLSSPLGKGKGKTRGKRTSDPKPGRKSSQSVPTPKQQSCDQQQPSSPSSAKFTKPLRKTKNEESVRSPERVEDYENGWTRVESGHHKKITGGGSGAIGRLLKAGENKAGISIIESGSKSTDTKNSTDSTSKLSSDTIDDRNNKTINKSGIKSENIEISSTTTNRHNNKSDDLFGKLTGIRKIPSKNCLDST</sequence>
<feature type="region of interest" description="Disordered" evidence="1">
    <location>
        <begin position="645"/>
        <end position="709"/>
    </location>
</feature>
<comment type="caution">
    <text evidence="2">The sequence shown here is derived from an EMBL/GenBank/DDBJ whole genome shotgun (WGS) entry which is preliminary data.</text>
</comment>
<feature type="region of interest" description="Disordered" evidence="1">
    <location>
        <begin position="110"/>
        <end position="145"/>
    </location>
</feature>
<feature type="compositionally biased region" description="Basic residues" evidence="1">
    <location>
        <begin position="504"/>
        <end position="513"/>
    </location>
</feature>
<feature type="compositionally biased region" description="Low complexity" evidence="1">
    <location>
        <begin position="112"/>
        <end position="129"/>
    </location>
</feature>
<reference evidence="2" key="1">
    <citation type="submission" date="2013-11" db="EMBL/GenBank/DDBJ databases">
        <title>Genome sequence of the fusiform rust pathogen reveals effectors for host alternation and coevolution with pine.</title>
        <authorList>
            <consortium name="DOE Joint Genome Institute"/>
            <person name="Smith K."/>
            <person name="Pendleton A."/>
            <person name="Kubisiak T."/>
            <person name="Anderson C."/>
            <person name="Salamov A."/>
            <person name="Aerts A."/>
            <person name="Riley R."/>
            <person name="Clum A."/>
            <person name="Lindquist E."/>
            <person name="Ence D."/>
            <person name="Campbell M."/>
            <person name="Kronenberg Z."/>
            <person name="Feau N."/>
            <person name="Dhillon B."/>
            <person name="Hamelin R."/>
            <person name="Burleigh J."/>
            <person name="Smith J."/>
            <person name="Yandell M."/>
            <person name="Nelson C."/>
            <person name="Grigoriev I."/>
            <person name="Davis J."/>
        </authorList>
    </citation>
    <scope>NUCLEOTIDE SEQUENCE</scope>
    <source>
        <strain evidence="2">G11</strain>
    </source>
</reference>
<organism evidence="2 3">
    <name type="scientific">Cronartium quercuum f. sp. fusiforme G11</name>
    <dbReference type="NCBI Taxonomy" id="708437"/>
    <lineage>
        <taxon>Eukaryota</taxon>
        <taxon>Fungi</taxon>
        <taxon>Dikarya</taxon>
        <taxon>Basidiomycota</taxon>
        <taxon>Pucciniomycotina</taxon>
        <taxon>Pucciniomycetes</taxon>
        <taxon>Pucciniales</taxon>
        <taxon>Coleosporiaceae</taxon>
        <taxon>Cronartium</taxon>
    </lineage>
</organism>
<protein>
    <submittedName>
        <fullName evidence="2">Uncharacterized protein</fullName>
    </submittedName>
</protein>
<feature type="region of interest" description="Disordered" evidence="1">
    <location>
        <begin position="433"/>
        <end position="629"/>
    </location>
</feature>
<feature type="compositionally biased region" description="Basic residues" evidence="1">
    <location>
        <begin position="52"/>
        <end position="76"/>
    </location>
</feature>
<feature type="compositionally biased region" description="Low complexity" evidence="1">
    <location>
        <begin position="341"/>
        <end position="352"/>
    </location>
</feature>
<dbReference type="OrthoDB" id="10436007at2759"/>
<feature type="region of interest" description="Disordered" evidence="1">
    <location>
        <begin position="300"/>
        <end position="363"/>
    </location>
</feature>
<feature type="compositionally biased region" description="Low complexity" evidence="1">
    <location>
        <begin position="649"/>
        <end position="669"/>
    </location>
</feature>
<feature type="compositionally biased region" description="Polar residues" evidence="1">
    <location>
        <begin position="269"/>
        <end position="288"/>
    </location>
</feature>
<feature type="compositionally biased region" description="Low complexity" evidence="1">
    <location>
        <begin position="516"/>
        <end position="525"/>
    </location>
</feature>
<feature type="compositionally biased region" description="Polar residues" evidence="1">
    <location>
        <begin position="77"/>
        <end position="96"/>
    </location>
</feature>
<dbReference type="AlphaFoldDB" id="A0A9P6ND31"/>
<feature type="region of interest" description="Disordered" evidence="1">
    <location>
        <begin position="52"/>
        <end position="96"/>
    </location>
</feature>
<feature type="region of interest" description="Disordered" evidence="1">
    <location>
        <begin position="175"/>
        <end position="196"/>
    </location>
</feature>
<gene>
    <name evidence="2" type="ORF">CROQUDRAFT_135804</name>
</gene>
<feature type="compositionally biased region" description="Basic residues" evidence="1">
    <location>
        <begin position="20"/>
        <end position="30"/>
    </location>
</feature>
<evidence type="ECO:0000256" key="1">
    <source>
        <dbReference type="SAM" id="MobiDB-lite"/>
    </source>
</evidence>
<feature type="region of interest" description="Disordered" evidence="1">
    <location>
        <begin position="264"/>
        <end position="288"/>
    </location>
</feature>
<feature type="compositionally biased region" description="Pro residues" evidence="1">
    <location>
        <begin position="329"/>
        <end position="340"/>
    </location>
</feature>
<evidence type="ECO:0000313" key="3">
    <source>
        <dbReference type="Proteomes" id="UP000886653"/>
    </source>
</evidence>
<dbReference type="Proteomes" id="UP000886653">
    <property type="component" value="Unassembled WGS sequence"/>
</dbReference>